<dbReference type="Gene3D" id="1.20.120.1760">
    <property type="match status" value="1"/>
</dbReference>
<dbReference type="OrthoDB" id="10020554at2759"/>
<keyword evidence="9" id="KW-1208">Phospholipid metabolism</keyword>
<dbReference type="STRING" id="1043002.A0A074XW53"/>
<evidence type="ECO:0000256" key="8">
    <source>
        <dbReference type="ARBA" id="ARBA00023209"/>
    </source>
</evidence>
<dbReference type="InterPro" id="IPR048254">
    <property type="entry name" value="CDP_ALCOHOL_P_TRANSF_CS"/>
</dbReference>
<dbReference type="Proteomes" id="UP000030706">
    <property type="component" value="Unassembled WGS sequence"/>
</dbReference>
<dbReference type="RefSeq" id="XP_029765892.1">
    <property type="nucleotide sequence ID" value="XM_029904508.1"/>
</dbReference>
<feature type="region of interest" description="Disordered" evidence="11">
    <location>
        <begin position="101"/>
        <end position="131"/>
    </location>
</feature>
<keyword evidence="4 12" id="KW-0812">Transmembrane</keyword>
<proteinExistence type="inferred from homology"/>
<dbReference type="PANTHER" id="PTHR14269">
    <property type="entry name" value="CDP-DIACYLGLYCEROL--GLYCEROL-3-PHOSPHATE 3-PHOSPHATIDYLTRANSFERASE-RELATED"/>
    <property type="match status" value="1"/>
</dbReference>
<dbReference type="InterPro" id="IPR000462">
    <property type="entry name" value="CDP-OH_P_trans"/>
</dbReference>
<keyword evidence="6" id="KW-0443">Lipid metabolism</keyword>
<dbReference type="GO" id="GO:0043337">
    <property type="term" value="F:cardiolipin synthase (CMP-forming)"/>
    <property type="evidence" value="ECO:0007669"/>
    <property type="project" value="TreeGrafter"/>
</dbReference>
<dbReference type="GeneID" id="40746814"/>
<keyword evidence="2" id="KW-0444">Lipid biosynthesis</keyword>
<feature type="compositionally biased region" description="Polar residues" evidence="11">
    <location>
        <begin position="120"/>
        <end position="131"/>
    </location>
</feature>
<name>A0A074XW53_AURPU</name>
<feature type="transmembrane region" description="Helical" evidence="12">
    <location>
        <begin position="297"/>
        <end position="315"/>
    </location>
</feature>
<feature type="transmembrane region" description="Helical" evidence="12">
    <location>
        <begin position="189"/>
        <end position="207"/>
    </location>
</feature>
<dbReference type="GO" id="GO:0032049">
    <property type="term" value="P:cardiolipin biosynthetic process"/>
    <property type="evidence" value="ECO:0007669"/>
    <property type="project" value="TreeGrafter"/>
</dbReference>
<sequence length="415" mass="44948">MSHSTAAVNKTLFASHGGWSMAHLRISSRLSAVNSAAMTGRSAPLLCLARTYAAVATSPVSTPAVCSARVAFRRPIQQYHCGRRYNLALSSSTGSYPILTPISRRSFSTPKGDGNKGLQREQSQPGASDTGAITQSANVASQKASIIGDKVRSLTPREQIYNIPNILTASRLIAAPFVGYLVLHEQHKWALALFAYAGITDLVDGWIARKYKLQTVVGSVIDPMADKFLMTILTVTLSMNGLLPVSLATLILGRDVSLAVAALYWRYASLPAPKTFKRYWDFSLPSAEVHPTTMSKYNTFLQLLLIGATLAYPVITADNHHMGIMHDIGLEKLDLAQFMTYFQIVVAATTAWSGLSYAFLKDAVKILGKDEQLKLKQGRRGRAIIGVTFGSVVAAAAYLALTKDLPKKKEEGVVA</sequence>
<gene>
    <name evidence="13" type="ORF">M438DRAFT_341435</name>
</gene>
<accession>A0A074XW53</accession>
<reference evidence="13 14" key="1">
    <citation type="journal article" date="2014" name="BMC Genomics">
        <title>Genome sequencing of four Aureobasidium pullulans varieties: biotechnological potential, stress tolerance, and description of new species.</title>
        <authorList>
            <person name="Gostin Ar C."/>
            <person name="Ohm R.A."/>
            <person name="Kogej T."/>
            <person name="Sonjak S."/>
            <person name="Turk M."/>
            <person name="Zajc J."/>
            <person name="Zalar P."/>
            <person name="Grube M."/>
            <person name="Sun H."/>
            <person name="Han J."/>
            <person name="Sharma A."/>
            <person name="Chiniquy J."/>
            <person name="Ngan C.Y."/>
            <person name="Lipzen A."/>
            <person name="Barry K."/>
            <person name="Grigoriev I.V."/>
            <person name="Gunde-Cimerman N."/>
        </authorList>
    </citation>
    <scope>NUCLEOTIDE SEQUENCE [LARGE SCALE GENOMIC DNA]</scope>
    <source>
        <strain evidence="13 14">EXF-150</strain>
    </source>
</reference>
<evidence type="ECO:0000256" key="11">
    <source>
        <dbReference type="SAM" id="MobiDB-lite"/>
    </source>
</evidence>
<dbReference type="HOGENOM" id="CLU_051314_0_0_1"/>
<evidence type="ECO:0000313" key="14">
    <source>
        <dbReference type="Proteomes" id="UP000030706"/>
    </source>
</evidence>
<comment type="subcellular location">
    <subcellularLocation>
        <location evidence="1">Membrane</location>
        <topology evidence="1">Multi-pass membrane protein</topology>
    </subcellularLocation>
</comment>
<keyword evidence="14" id="KW-1185">Reference proteome</keyword>
<dbReference type="FunFam" id="1.20.120.1760:FF:000017">
    <property type="entry name" value="Phosphatidyl synthase"/>
    <property type="match status" value="1"/>
</dbReference>
<keyword evidence="8" id="KW-0594">Phospholipid biosynthesis</keyword>
<protein>
    <recommendedName>
        <fullName evidence="15">CDP-alcohol phosphatidyltransferase</fullName>
    </recommendedName>
</protein>
<dbReference type="PROSITE" id="PS00379">
    <property type="entry name" value="CDP_ALCOHOL_P_TRANSF"/>
    <property type="match status" value="1"/>
</dbReference>
<organism evidence="13 14">
    <name type="scientific">Aureobasidium pullulans EXF-150</name>
    <dbReference type="NCBI Taxonomy" id="1043002"/>
    <lineage>
        <taxon>Eukaryota</taxon>
        <taxon>Fungi</taxon>
        <taxon>Dikarya</taxon>
        <taxon>Ascomycota</taxon>
        <taxon>Pezizomycotina</taxon>
        <taxon>Dothideomycetes</taxon>
        <taxon>Dothideomycetidae</taxon>
        <taxon>Dothideales</taxon>
        <taxon>Saccotheciaceae</taxon>
        <taxon>Aureobasidium</taxon>
    </lineage>
</organism>
<keyword evidence="7 12" id="KW-0472">Membrane</keyword>
<dbReference type="GO" id="GO:0005739">
    <property type="term" value="C:mitochondrion"/>
    <property type="evidence" value="ECO:0007669"/>
    <property type="project" value="TreeGrafter"/>
</dbReference>
<evidence type="ECO:0000313" key="13">
    <source>
        <dbReference type="EMBL" id="KEQ89705.1"/>
    </source>
</evidence>
<keyword evidence="5 12" id="KW-1133">Transmembrane helix</keyword>
<evidence type="ECO:0000256" key="12">
    <source>
        <dbReference type="SAM" id="Phobius"/>
    </source>
</evidence>
<comment type="similarity">
    <text evidence="10">Belongs to the CDP-alcohol phosphatidyltransferase class-I family.</text>
</comment>
<evidence type="ECO:0000256" key="3">
    <source>
        <dbReference type="ARBA" id="ARBA00022679"/>
    </source>
</evidence>
<feature type="transmembrane region" description="Helical" evidence="12">
    <location>
        <begin position="381"/>
        <end position="401"/>
    </location>
</feature>
<dbReference type="InterPro" id="IPR043130">
    <property type="entry name" value="CDP-OH_PTrfase_TM_dom"/>
</dbReference>
<evidence type="ECO:0000256" key="1">
    <source>
        <dbReference type="ARBA" id="ARBA00004141"/>
    </source>
</evidence>
<evidence type="ECO:0000256" key="5">
    <source>
        <dbReference type="ARBA" id="ARBA00022989"/>
    </source>
</evidence>
<evidence type="ECO:0000256" key="9">
    <source>
        <dbReference type="ARBA" id="ARBA00023264"/>
    </source>
</evidence>
<feature type="transmembrane region" description="Helical" evidence="12">
    <location>
        <begin position="228"/>
        <end position="252"/>
    </location>
</feature>
<dbReference type="PANTHER" id="PTHR14269:SF60">
    <property type="entry name" value="CARDIOLIPIN SYNTHASE (CMP-FORMING)"/>
    <property type="match status" value="1"/>
</dbReference>
<dbReference type="GO" id="GO:0016020">
    <property type="term" value="C:membrane"/>
    <property type="evidence" value="ECO:0007669"/>
    <property type="project" value="UniProtKB-SubCell"/>
</dbReference>
<dbReference type="Pfam" id="PF01066">
    <property type="entry name" value="CDP-OH_P_transf"/>
    <property type="match status" value="1"/>
</dbReference>
<dbReference type="AlphaFoldDB" id="A0A074XW53"/>
<evidence type="ECO:0000256" key="7">
    <source>
        <dbReference type="ARBA" id="ARBA00023136"/>
    </source>
</evidence>
<keyword evidence="3 10" id="KW-0808">Transferase</keyword>
<feature type="transmembrane region" description="Helical" evidence="12">
    <location>
        <begin position="335"/>
        <end position="360"/>
    </location>
</feature>
<evidence type="ECO:0000256" key="4">
    <source>
        <dbReference type="ARBA" id="ARBA00022692"/>
    </source>
</evidence>
<evidence type="ECO:0008006" key="15">
    <source>
        <dbReference type="Google" id="ProtNLM"/>
    </source>
</evidence>
<evidence type="ECO:0000256" key="2">
    <source>
        <dbReference type="ARBA" id="ARBA00022516"/>
    </source>
</evidence>
<evidence type="ECO:0000256" key="6">
    <source>
        <dbReference type="ARBA" id="ARBA00023098"/>
    </source>
</evidence>
<dbReference type="EMBL" id="KL584974">
    <property type="protein sequence ID" value="KEQ89705.1"/>
    <property type="molecule type" value="Genomic_DNA"/>
</dbReference>
<evidence type="ECO:0000256" key="10">
    <source>
        <dbReference type="RuleBase" id="RU003750"/>
    </source>
</evidence>
<dbReference type="InterPro" id="IPR050324">
    <property type="entry name" value="CDP-alcohol_PTase-I"/>
</dbReference>